<accession>A5DXD7</accession>
<dbReference type="HOGENOM" id="CLU_538689_0_0_1"/>
<dbReference type="OrthoDB" id="4089036at2759"/>
<feature type="coiled-coil region" evidence="1">
    <location>
        <begin position="139"/>
        <end position="180"/>
    </location>
</feature>
<evidence type="ECO:0000256" key="1">
    <source>
        <dbReference type="SAM" id="Coils"/>
    </source>
</evidence>
<evidence type="ECO:0000313" key="2">
    <source>
        <dbReference type="EMBL" id="EDK43845.1"/>
    </source>
</evidence>
<dbReference type="GeneID" id="5234483"/>
<dbReference type="eggNOG" id="KOG0239">
    <property type="taxonomic scope" value="Eukaryota"/>
</dbReference>
<protein>
    <submittedName>
        <fullName evidence="2">Uncharacterized protein</fullName>
    </submittedName>
</protein>
<reference evidence="2 3" key="1">
    <citation type="journal article" date="2009" name="Nature">
        <title>Evolution of pathogenicity and sexual reproduction in eight Candida genomes.</title>
        <authorList>
            <person name="Butler G."/>
            <person name="Rasmussen M.D."/>
            <person name="Lin M.F."/>
            <person name="Santos M.A."/>
            <person name="Sakthikumar S."/>
            <person name="Munro C.A."/>
            <person name="Rheinbay E."/>
            <person name="Grabherr M."/>
            <person name="Forche A."/>
            <person name="Reedy J.L."/>
            <person name="Agrafioti I."/>
            <person name="Arnaud M.B."/>
            <person name="Bates S."/>
            <person name="Brown A.J."/>
            <person name="Brunke S."/>
            <person name="Costanzo M.C."/>
            <person name="Fitzpatrick D.A."/>
            <person name="de Groot P.W."/>
            <person name="Harris D."/>
            <person name="Hoyer L.L."/>
            <person name="Hube B."/>
            <person name="Klis F.M."/>
            <person name="Kodira C."/>
            <person name="Lennard N."/>
            <person name="Logue M.E."/>
            <person name="Martin R."/>
            <person name="Neiman A.M."/>
            <person name="Nikolaou E."/>
            <person name="Quail M.A."/>
            <person name="Quinn J."/>
            <person name="Santos M.C."/>
            <person name="Schmitzberger F.F."/>
            <person name="Sherlock G."/>
            <person name="Shah P."/>
            <person name="Silverstein K.A."/>
            <person name="Skrzypek M.S."/>
            <person name="Soll D."/>
            <person name="Staggs R."/>
            <person name="Stansfield I."/>
            <person name="Stumpf M.P."/>
            <person name="Sudbery P.E."/>
            <person name="Srikantha T."/>
            <person name="Zeng Q."/>
            <person name="Berman J."/>
            <person name="Berriman M."/>
            <person name="Heitman J."/>
            <person name="Gow N.A."/>
            <person name="Lorenz M.C."/>
            <person name="Birren B.W."/>
            <person name="Kellis M."/>
            <person name="Cuomo C.A."/>
        </authorList>
    </citation>
    <scope>NUCLEOTIDE SEQUENCE [LARGE SCALE GENOMIC DNA]</scope>
    <source>
        <strain evidence="3">ATCC 11503 / BCRC 21390 / CBS 2605 / JCM 1781 / NBRC 1676 / NRRL YB-4239</strain>
    </source>
</reference>
<organism evidence="2 3">
    <name type="scientific">Lodderomyces elongisporus (strain ATCC 11503 / CBS 2605 / JCM 1781 / NBRC 1676 / NRRL YB-4239)</name>
    <name type="common">Yeast</name>
    <name type="synonym">Saccharomyces elongisporus</name>
    <dbReference type="NCBI Taxonomy" id="379508"/>
    <lineage>
        <taxon>Eukaryota</taxon>
        <taxon>Fungi</taxon>
        <taxon>Dikarya</taxon>
        <taxon>Ascomycota</taxon>
        <taxon>Saccharomycotina</taxon>
        <taxon>Pichiomycetes</taxon>
        <taxon>Debaryomycetaceae</taxon>
        <taxon>Candida/Lodderomyces clade</taxon>
        <taxon>Lodderomyces</taxon>
    </lineage>
</organism>
<dbReference type="AlphaFoldDB" id="A5DXD7"/>
<gene>
    <name evidence="2" type="ORF">LELG_02024</name>
</gene>
<dbReference type="EMBL" id="CH981525">
    <property type="protein sequence ID" value="EDK43845.1"/>
    <property type="molecule type" value="Genomic_DNA"/>
</dbReference>
<dbReference type="Proteomes" id="UP000001996">
    <property type="component" value="Unassembled WGS sequence"/>
</dbReference>
<sequence>MEETVLKAVANEEKLIDIKLEENQIKLDNQFRELEFEMMQELDEVKKFDYTELNKQIETLKEEVTKVRDTIGMEENVNRERYEQEVAIIEKELHAKLESTEKARNDSQLKLGVKNSEFEQAREGYRKASTAKINLLEMVNETKSKIRVTEEMMNNYSQNKKTLQAQLSILNKQLASELNKGEREEAEFDQLKSRYDTIAQKIKKHDEHRRILENSIMDYQHKVRVYALTDSEPGTNPLLFSKEFKIGTPSSFIIDEFSHLACSTLRGSNVTIVTQCVSGCTITSRLIQPLLDYSASKMHNWDICLYYQCVGITKGADCNDNSDNSDNSDIIENNNTLRDLISNTTIDQRSLFDSQKIPIDRNDQNKSILLIKNQPIIDVDNATFVVHIISVNGVRKGKGKSGTTVPTLFDTKLVVLDMSHVSPLLSQVEMLTLIEKSFTNQLRRVSHDNAGTDICANAGEAETTLARWILGQSKVLVLAEMKLDIMAKKLRDLSLTTLCAKKSMVM</sequence>
<proteinExistence type="predicted"/>
<dbReference type="InParanoid" id="A5DXD7"/>
<name>A5DXD7_LODEL</name>
<keyword evidence="1" id="KW-0175">Coiled coil</keyword>
<dbReference type="STRING" id="379508.A5DXD7"/>
<feature type="coiled-coil region" evidence="1">
    <location>
        <begin position="50"/>
        <end position="99"/>
    </location>
</feature>
<dbReference type="VEuPathDB" id="FungiDB:LELG_02024"/>
<evidence type="ECO:0000313" key="3">
    <source>
        <dbReference type="Proteomes" id="UP000001996"/>
    </source>
</evidence>
<keyword evidence="3" id="KW-1185">Reference proteome</keyword>
<dbReference type="KEGG" id="lel:PVL30_001999"/>